<evidence type="ECO:0000313" key="3">
    <source>
        <dbReference type="Proteomes" id="UP000013523"/>
    </source>
</evidence>
<gene>
    <name evidence="2" type="ORF">Clopa_2845</name>
</gene>
<proteinExistence type="predicted"/>
<sequence>MKKIILYSILILSLLFSVIFVNILYMRTDLKYNEYKNKLSLLQQKNKNNHKNTNTSTRYNNIIHIVSKYDGEIKEFKNTNKNINAIININVNGNYIQKFLDELKEEKALYRINSITLDNKNYNLDNSIIEINAEFVSNDL</sequence>
<evidence type="ECO:0000256" key="1">
    <source>
        <dbReference type="SAM" id="Phobius"/>
    </source>
</evidence>
<protein>
    <submittedName>
        <fullName evidence="2">Uncharacterized protein</fullName>
    </submittedName>
</protein>
<evidence type="ECO:0000313" key="2">
    <source>
        <dbReference type="EMBL" id="AGK97683.1"/>
    </source>
</evidence>
<keyword evidence="1" id="KW-1133">Transmembrane helix</keyword>
<reference evidence="2 3" key="1">
    <citation type="submission" date="2012-01" db="EMBL/GenBank/DDBJ databases">
        <title>Complete sequence of chromosome of Clostridium pasteurianum BC1.</title>
        <authorList>
            <consortium name="US DOE Joint Genome Institute"/>
            <person name="Lucas S."/>
            <person name="Han J."/>
            <person name="Lapidus A."/>
            <person name="Cheng J.-F."/>
            <person name="Goodwin L."/>
            <person name="Pitluck S."/>
            <person name="Peters L."/>
            <person name="Mikhailova N."/>
            <person name="Teshima H."/>
            <person name="Detter J.C."/>
            <person name="Han C."/>
            <person name="Tapia R."/>
            <person name="Land M."/>
            <person name="Hauser L."/>
            <person name="Kyrpides N."/>
            <person name="Ivanova N."/>
            <person name="Pagani I."/>
            <person name="Dunn J."/>
            <person name="Taghavi S."/>
            <person name="Francis A."/>
            <person name="van der Lelie D."/>
            <person name="Woyke T."/>
        </authorList>
    </citation>
    <scope>NUCLEOTIDE SEQUENCE [LARGE SCALE GENOMIC DNA]</scope>
    <source>
        <strain evidence="2 3">BC1</strain>
    </source>
</reference>
<organism evidence="2 3">
    <name type="scientific">Clostridium pasteurianum BC1</name>
    <dbReference type="NCBI Taxonomy" id="86416"/>
    <lineage>
        <taxon>Bacteria</taxon>
        <taxon>Bacillati</taxon>
        <taxon>Bacillota</taxon>
        <taxon>Clostridia</taxon>
        <taxon>Eubacteriales</taxon>
        <taxon>Clostridiaceae</taxon>
        <taxon>Clostridium</taxon>
    </lineage>
</organism>
<keyword evidence="3" id="KW-1185">Reference proteome</keyword>
<name>R4K539_CLOPA</name>
<accession>R4K539</accession>
<feature type="transmembrane region" description="Helical" evidence="1">
    <location>
        <begin position="6"/>
        <end position="26"/>
    </location>
</feature>
<keyword evidence="1" id="KW-0812">Transmembrane</keyword>
<dbReference type="eggNOG" id="ENOG50328MT">
    <property type="taxonomic scope" value="Bacteria"/>
</dbReference>
<dbReference type="RefSeq" id="WP_015615977.1">
    <property type="nucleotide sequence ID" value="NC_021182.1"/>
</dbReference>
<dbReference type="HOGENOM" id="CLU_1851676_0_0_9"/>
<dbReference type="KEGG" id="cpas:Clopa_2845"/>
<dbReference type="STRING" id="86416.Clopa_2845"/>
<keyword evidence="1" id="KW-0472">Membrane</keyword>
<dbReference type="PATRIC" id="fig|86416.3.peg.2831"/>
<dbReference type="EMBL" id="CP003261">
    <property type="protein sequence ID" value="AGK97683.1"/>
    <property type="molecule type" value="Genomic_DNA"/>
</dbReference>
<dbReference type="Proteomes" id="UP000013523">
    <property type="component" value="Chromosome"/>
</dbReference>
<dbReference type="AlphaFoldDB" id="R4K539"/>